<dbReference type="EMBL" id="QGLE01000001">
    <property type="protein sequence ID" value="PWR25615.1"/>
    <property type="molecule type" value="Genomic_DNA"/>
</dbReference>
<organism evidence="2 3">
    <name type="scientific">Zavarzinia aquatilis</name>
    <dbReference type="NCBI Taxonomy" id="2211142"/>
    <lineage>
        <taxon>Bacteria</taxon>
        <taxon>Pseudomonadati</taxon>
        <taxon>Pseudomonadota</taxon>
        <taxon>Alphaproteobacteria</taxon>
        <taxon>Rhodospirillales</taxon>
        <taxon>Zavarziniaceae</taxon>
        <taxon>Zavarzinia</taxon>
    </lineage>
</organism>
<gene>
    <name evidence="2" type="ORF">DKG74_01215</name>
</gene>
<keyword evidence="3" id="KW-1185">Reference proteome</keyword>
<dbReference type="SUPFAM" id="SSF54637">
    <property type="entry name" value="Thioesterase/thiol ester dehydrase-isomerase"/>
    <property type="match status" value="1"/>
</dbReference>
<reference evidence="2 3" key="1">
    <citation type="submission" date="2018-05" db="EMBL/GenBank/DDBJ databases">
        <title>Zavarzinia sp. HR-AS.</title>
        <authorList>
            <person name="Lee Y."/>
            <person name="Jeon C.O."/>
        </authorList>
    </citation>
    <scope>NUCLEOTIDE SEQUENCE [LARGE SCALE GENOMIC DNA]</scope>
    <source>
        <strain evidence="2 3">HR-AS</strain>
    </source>
</reference>
<dbReference type="Gene3D" id="3.10.129.10">
    <property type="entry name" value="Hotdog Thioesterase"/>
    <property type="match status" value="1"/>
</dbReference>
<name>A0A317EK48_9PROT</name>
<evidence type="ECO:0000313" key="3">
    <source>
        <dbReference type="Proteomes" id="UP000245461"/>
    </source>
</evidence>
<protein>
    <submittedName>
        <fullName evidence="2">Acyl dehydratase</fullName>
    </submittedName>
</protein>
<proteinExistence type="predicted"/>
<accession>A0A317EK48</accession>
<feature type="domain" description="MaoC-like" evidence="1">
    <location>
        <begin position="19"/>
        <end position="112"/>
    </location>
</feature>
<evidence type="ECO:0000313" key="2">
    <source>
        <dbReference type="EMBL" id="PWR25615.1"/>
    </source>
</evidence>
<dbReference type="InterPro" id="IPR002539">
    <property type="entry name" value="MaoC-like_dom"/>
</dbReference>
<dbReference type="InterPro" id="IPR029069">
    <property type="entry name" value="HotDog_dom_sf"/>
</dbReference>
<sequence length="156" mass="16882">MSEMTRRDWLEDYVAGTREHAGTISFTEEEIIAFARAFDPQSFHVDPVAAKQSPYGGLIASGWHTMSKIMKLVSGRAVAAGGAGFIASPGFEDLRWLRPARPGDVFDVFIETISVTPSASKPGQGLITQQFTAVDSAGRLVCSVTGKVFFKRRGTP</sequence>
<evidence type="ECO:0000259" key="1">
    <source>
        <dbReference type="Pfam" id="PF01575"/>
    </source>
</evidence>
<dbReference type="RefSeq" id="WP_109901772.1">
    <property type="nucleotide sequence ID" value="NZ_QGLE01000001.1"/>
</dbReference>
<dbReference type="CDD" id="cd03454">
    <property type="entry name" value="YdeM"/>
    <property type="match status" value="1"/>
</dbReference>
<comment type="caution">
    <text evidence="2">The sequence shown here is derived from an EMBL/GenBank/DDBJ whole genome shotgun (WGS) entry which is preliminary data.</text>
</comment>
<dbReference type="Proteomes" id="UP000245461">
    <property type="component" value="Unassembled WGS sequence"/>
</dbReference>
<dbReference type="AlphaFoldDB" id="A0A317EK48"/>
<dbReference type="Pfam" id="PF01575">
    <property type="entry name" value="MaoC_dehydratas"/>
    <property type="match status" value="1"/>
</dbReference>
<dbReference type="OrthoDB" id="9797938at2"/>